<dbReference type="InterPro" id="IPR010982">
    <property type="entry name" value="Lambda_DNA-bd_dom_sf"/>
</dbReference>
<proteinExistence type="predicted"/>
<dbReference type="RefSeq" id="WP_056944228.1">
    <property type="nucleotide sequence ID" value="NZ_AZDT01000028.1"/>
</dbReference>
<name>A0A0R1JXK6_9LACO</name>
<gene>
    <name evidence="2" type="ORF">FD30_GL001767</name>
</gene>
<dbReference type="CDD" id="cd00093">
    <property type="entry name" value="HTH_XRE"/>
    <property type="match status" value="1"/>
</dbReference>
<dbReference type="Pfam" id="PF01381">
    <property type="entry name" value="HTH_3"/>
    <property type="match status" value="1"/>
</dbReference>
<comment type="caution">
    <text evidence="2">The sequence shown here is derived from an EMBL/GenBank/DDBJ whole genome shotgun (WGS) entry which is preliminary data.</text>
</comment>
<evidence type="ECO:0000313" key="2">
    <source>
        <dbReference type="EMBL" id="KRK75951.1"/>
    </source>
</evidence>
<dbReference type="InterPro" id="IPR053163">
    <property type="entry name" value="HTH-type_regulator_Rgg"/>
</dbReference>
<keyword evidence="3" id="KW-1185">Reference proteome</keyword>
<dbReference type="PATRIC" id="fig|1423773.3.peg.1812"/>
<accession>A0A0R1JXK6</accession>
<dbReference type="OrthoDB" id="34624at2"/>
<dbReference type="GO" id="GO:0003677">
    <property type="term" value="F:DNA binding"/>
    <property type="evidence" value="ECO:0007669"/>
    <property type="project" value="InterPro"/>
</dbReference>
<dbReference type="InterPro" id="IPR011990">
    <property type="entry name" value="TPR-like_helical_dom_sf"/>
</dbReference>
<dbReference type="Gene3D" id="1.25.40.10">
    <property type="entry name" value="Tetratricopeptide repeat domain"/>
    <property type="match status" value="1"/>
</dbReference>
<organism evidence="2 3">
    <name type="scientific">Levilactobacillus namurensis DSM 19117</name>
    <dbReference type="NCBI Taxonomy" id="1423773"/>
    <lineage>
        <taxon>Bacteria</taxon>
        <taxon>Bacillati</taxon>
        <taxon>Bacillota</taxon>
        <taxon>Bacilli</taxon>
        <taxon>Lactobacillales</taxon>
        <taxon>Lactobacillaceae</taxon>
        <taxon>Levilactobacillus</taxon>
    </lineage>
</organism>
<dbReference type="GeneID" id="84782739"/>
<evidence type="ECO:0000313" key="3">
    <source>
        <dbReference type="Proteomes" id="UP000051162"/>
    </source>
</evidence>
<sequence length="302" mass="34914">MHTLGATLKQLRLDSHLTQSELYGGIVSRSFAGRLERGEHDIAVEKFFQILNRLHVTADEFRFVQQDYQPTATTLLKSRTHLAYEQENFPWLHHLEQRYHHSLDPQQQELATVADILLKSFGSANWQITPAMEQLWQRMTNAPTWHLYDLDIANAWLSITYQKHDNATLLAGIAKMHASSQRYLQAPADPFHVIDTRASFDLVALQILFWNHQYAEAQAFRRQLLPENQPNLGTDGALTIQVCLCLWEWFFGDQHAGDLRADRLMAISWIPAAANIHSLLASYQAHARHFREKHPEWQNPHA</sequence>
<dbReference type="PROSITE" id="PS50943">
    <property type="entry name" value="HTH_CROC1"/>
    <property type="match status" value="1"/>
</dbReference>
<protein>
    <submittedName>
        <fullName evidence="2">XRE family transcriptional regulator</fullName>
    </submittedName>
</protein>
<dbReference type="PANTHER" id="PTHR37038">
    <property type="entry name" value="TRANSCRIPTIONAL REGULATOR-RELATED"/>
    <property type="match status" value="1"/>
</dbReference>
<dbReference type="SUPFAM" id="SSF47413">
    <property type="entry name" value="lambda repressor-like DNA-binding domains"/>
    <property type="match status" value="1"/>
</dbReference>
<dbReference type="STRING" id="1423773.FD30_GL001767"/>
<dbReference type="EMBL" id="AZDT01000028">
    <property type="protein sequence ID" value="KRK75951.1"/>
    <property type="molecule type" value="Genomic_DNA"/>
</dbReference>
<feature type="domain" description="HTH cro/C1-type" evidence="1">
    <location>
        <begin position="8"/>
        <end position="61"/>
    </location>
</feature>
<dbReference type="Proteomes" id="UP000051162">
    <property type="component" value="Unassembled WGS sequence"/>
</dbReference>
<dbReference type="InterPro" id="IPR001387">
    <property type="entry name" value="Cro/C1-type_HTH"/>
</dbReference>
<dbReference type="AlphaFoldDB" id="A0A0R1JXK6"/>
<dbReference type="SMART" id="SM00530">
    <property type="entry name" value="HTH_XRE"/>
    <property type="match status" value="1"/>
</dbReference>
<evidence type="ECO:0000259" key="1">
    <source>
        <dbReference type="PROSITE" id="PS50943"/>
    </source>
</evidence>
<reference evidence="2 3" key="1">
    <citation type="journal article" date="2015" name="Genome Announc.">
        <title>Expanding the biotechnology potential of lactobacilli through comparative genomics of 213 strains and associated genera.</title>
        <authorList>
            <person name="Sun Z."/>
            <person name="Harris H.M."/>
            <person name="McCann A."/>
            <person name="Guo C."/>
            <person name="Argimon S."/>
            <person name="Zhang W."/>
            <person name="Yang X."/>
            <person name="Jeffery I.B."/>
            <person name="Cooney J.C."/>
            <person name="Kagawa T.F."/>
            <person name="Liu W."/>
            <person name="Song Y."/>
            <person name="Salvetti E."/>
            <person name="Wrobel A."/>
            <person name="Rasinkangas P."/>
            <person name="Parkhill J."/>
            <person name="Rea M.C."/>
            <person name="O'Sullivan O."/>
            <person name="Ritari J."/>
            <person name="Douillard F.P."/>
            <person name="Paul Ross R."/>
            <person name="Yang R."/>
            <person name="Briner A.E."/>
            <person name="Felis G.E."/>
            <person name="de Vos W.M."/>
            <person name="Barrangou R."/>
            <person name="Klaenhammer T.R."/>
            <person name="Caufield P.W."/>
            <person name="Cui Y."/>
            <person name="Zhang H."/>
            <person name="O'Toole P.W."/>
        </authorList>
    </citation>
    <scope>NUCLEOTIDE SEQUENCE [LARGE SCALE GENOMIC DNA]</scope>
    <source>
        <strain evidence="2 3">DSM 19117</strain>
    </source>
</reference>